<proteinExistence type="predicted"/>
<dbReference type="Proteomes" id="UP001054945">
    <property type="component" value="Unassembled WGS sequence"/>
</dbReference>
<keyword evidence="1" id="KW-1133">Transmembrane helix</keyword>
<name>A0AAV4QZN4_CAEEX</name>
<reference evidence="2 3" key="1">
    <citation type="submission" date="2021-06" db="EMBL/GenBank/DDBJ databases">
        <title>Caerostris extrusa draft genome.</title>
        <authorList>
            <person name="Kono N."/>
            <person name="Arakawa K."/>
        </authorList>
    </citation>
    <scope>NUCLEOTIDE SEQUENCE [LARGE SCALE GENOMIC DNA]</scope>
</reference>
<keyword evidence="1" id="KW-0812">Transmembrane</keyword>
<feature type="transmembrane region" description="Helical" evidence="1">
    <location>
        <begin position="76"/>
        <end position="94"/>
    </location>
</feature>
<accession>A0AAV4QZN4</accession>
<protein>
    <submittedName>
        <fullName evidence="2">Uncharacterized protein</fullName>
    </submittedName>
</protein>
<dbReference type="AlphaFoldDB" id="A0AAV4QZN4"/>
<dbReference type="EMBL" id="BPLR01007003">
    <property type="protein sequence ID" value="GIY13794.1"/>
    <property type="molecule type" value="Genomic_DNA"/>
</dbReference>
<evidence type="ECO:0000313" key="2">
    <source>
        <dbReference type="EMBL" id="GIY13794.1"/>
    </source>
</evidence>
<keyword evidence="3" id="KW-1185">Reference proteome</keyword>
<organism evidence="2 3">
    <name type="scientific">Caerostris extrusa</name>
    <name type="common">Bark spider</name>
    <name type="synonym">Caerostris bankana</name>
    <dbReference type="NCBI Taxonomy" id="172846"/>
    <lineage>
        <taxon>Eukaryota</taxon>
        <taxon>Metazoa</taxon>
        <taxon>Ecdysozoa</taxon>
        <taxon>Arthropoda</taxon>
        <taxon>Chelicerata</taxon>
        <taxon>Arachnida</taxon>
        <taxon>Araneae</taxon>
        <taxon>Araneomorphae</taxon>
        <taxon>Entelegynae</taxon>
        <taxon>Araneoidea</taxon>
        <taxon>Araneidae</taxon>
        <taxon>Caerostris</taxon>
    </lineage>
</organism>
<keyword evidence="1" id="KW-0472">Membrane</keyword>
<evidence type="ECO:0000313" key="3">
    <source>
        <dbReference type="Proteomes" id="UP001054945"/>
    </source>
</evidence>
<sequence>MYPQKQIPLVSKGCNNVFKVFSSLAQTDCGKALKAKKKSRAESEKKKGDIYLEGDVRRILNVISSSGRQQSIRKRSYNLIFLLPFYLFIIFFLYHNDYLVHGLVSPLFWWRKSVEYV</sequence>
<evidence type="ECO:0000256" key="1">
    <source>
        <dbReference type="SAM" id="Phobius"/>
    </source>
</evidence>
<comment type="caution">
    <text evidence="2">The sequence shown here is derived from an EMBL/GenBank/DDBJ whole genome shotgun (WGS) entry which is preliminary data.</text>
</comment>
<gene>
    <name evidence="2" type="ORF">CEXT_117561</name>
</gene>